<gene>
    <name evidence="1" type="ORF">L6773_21035</name>
</gene>
<keyword evidence="2" id="KW-1185">Reference proteome</keyword>
<proteinExistence type="predicted"/>
<evidence type="ECO:0000313" key="2">
    <source>
        <dbReference type="Proteomes" id="UP001165366"/>
    </source>
</evidence>
<dbReference type="RefSeq" id="WP_237856624.1">
    <property type="nucleotide sequence ID" value="NZ_JAKLWS010000063.1"/>
</dbReference>
<protein>
    <recommendedName>
        <fullName evidence="3">Esterase</fullName>
    </recommendedName>
</protein>
<evidence type="ECO:0000313" key="1">
    <source>
        <dbReference type="EMBL" id="MCG2591069.1"/>
    </source>
</evidence>
<dbReference type="Gene3D" id="3.40.50.1820">
    <property type="entry name" value="alpha/beta hydrolase"/>
    <property type="match status" value="1"/>
</dbReference>
<sequence>MRIKIKLLFGLIILMFGVTPFVIAGNIFKSMADTTSSKIEIFTFTSNGKKMKGKIYLPPSYNTIKDLPSIFLIDFTEQHFKLATDEFEKVIEGVNQLKGIEALVVSLDGILEIDAEPDKFEDHYTIFKDLSIYVDSFYTNNSSRTFIGKGSESGVVLMALFHENYENPVFDNFIVTDPSPKYSSAILDLIEKNNFLENKSYKKLHFSFSTSNNRELCIKLINVIKEAQYKWLQFESVEYSKSDYENTYPISYADGIKYVFNE</sequence>
<dbReference type="InterPro" id="IPR029058">
    <property type="entry name" value="AB_hydrolase_fold"/>
</dbReference>
<dbReference type="EMBL" id="JAKLWS010000063">
    <property type="protein sequence ID" value="MCG2591069.1"/>
    <property type="molecule type" value="Genomic_DNA"/>
</dbReference>
<comment type="caution">
    <text evidence="1">The sequence shown here is derived from an EMBL/GenBank/DDBJ whole genome shotgun (WGS) entry which is preliminary data.</text>
</comment>
<name>A0ABS9KJN1_9BACT</name>
<reference evidence="1" key="2">
    <citation type="submission" date="2024-05" db="EMBL/GenBank/DDBJ databases">
        <title>Rhodohalobacter halophilus gen. nov., sp. nov., a moderately halophilic member of the family Balneolaceae.</title>
        <authorList>
            <person name="Xia J."/>
        </authorList>
    </citation>
    <scope>NUCLEOTIDE SEQUENCE</scope>
    <source>
        <strain evidence="1">WB101</strain>
    </source>
</reference>
<dbReference type="SUPFAM" id="SSF53474">
    <property type="entry name" value="alpha/beta-Hydrolases"/>
    <property type="match status" value="1"/>
</dbReference>
<evidence type="ECO:0008006" key="3">
    <source>
        <dbReference type="Google" id="ProtNLM"/>
    </source>
</evidence>
<accession>A0ABS9KJN1</accession>
<reference evidence="1" key="1">
    <citation type="submission" date="2022-01" db="EMBL/GenBank/DDBJ databases">
        <authorList>
            <person name="Wang Y."/>
        </authorList>
    </citation>
    <scope>NUCLEOTIDE SEQUENCE</scope>
    <source>
        <strain evidence="1">WB101</strain>
    </source>
</reference>
<organism evidence="1 2">
    <name type="scientific">Rhodohalobacter sulfatireducens</name>
    <dbReference type="NCBI Taxonomy" id="2911366"/>
    <lineage>
        <taxon>Bacteria</taxon>
        <taxon>Pseudomonadati</taxon>
        <taxon>Balneolota</taxon>
        <taxon>Balneolia</taxon>
        <taxon>Balneolales</taxon>
        <taxon>Balneolaceae</taxon>
        <taxon>Rhodohalobacter</taxon>
    </lineage>
</organism>
<dbReference type="Proteomes" id="UP001165366">
    <property type="component" value="Unassembled WGS sequence"/>
</dbReference>